<gene>
    <name evidence="2" type="ORF">WJX74_007352</name>
</gene>
<dbReference type="AlphaFoldDB" id="A0AAW1Q9M5"/>
<evidence type="ECO:0000313" key="3">
    <source>
        <dbReference type="Proteomes" id="UP001438707"/>
    </source>
</evidence>
<name>A0AAW1Q9M5_9CHLO</name>
<organism evidence="2 3">
    <name type="scientific">Apatococcus lobatus</name>
    <dbReference type="NCBI Taxonomy" id="904363"/>
    <lineage>
        <taxon>Eukaryota</taxon>
        <taxon>Viridiplantae</taxon>
        <taxon>Chlorophyta</taxon>
        <taxon>core chlorophytes</taxon>
        <taxon>Trebouxiophyceae</taxon>
        <taxon>Chlorellales</taxon>
        <taxon>Chlorellaceae</taxon>
        <taxon>Apatococcus</taxon>
    </lineage>
</organism>
<sequence>MHVSSAGRWRQLPLAGQQQSSNVQQSTSFGEAAIQGLEAWQHQKLVDRVLKKCCCTVAEVSPLVGHA</sequence>
<comment type="caution">
    <text evidence="2">The sequence shown here is derived from an EMBL/GenBank/DDBJ whole genome shotgun (WGS) entry which is preliminary data.</text>
</comment>
<reference evidence="2 3" key="1">
    <citation type="journal article" date="2024" name="Nat. Commun.">
        <title>Phylogenomics reveals the evolutionary origins of lichenization in chlorophyte algae.</title>
        <authorList>
            <person name="Puginier C."/>
            <person name="Libourel C."/>
            <person name="Otte J."/>
            <person name="Skaloud P."/>
            <person name="Haon M."/>
            <person name="Grisel S."/>
            <person name="Petersen M."/>
            <person name="Berrin J.G."/>
            <person name="Delaux P.M."/>
            <person name="Dal Grande F."/>
            <person name="Keller J."/>
        </authorList>
    </citation>
    <scope>NUCLEOTIDE SEQUENCE [LARGE SCALE GENOMIC DNA]</scope>
    <source>
        <strain evidence="2 3">SAG 2145</strain>
    </source>
</reference>
<feature type="region of interest" description="Disordered" evidence="1">
    <location>
        <begin position="1"/>
        <end position="23"/>
    </location>
</feature>
<evidence type="ECO:0000313" key="2">
    <source>
        <dbReference type="EMBL" id="KAK9819030.1"/>
    </source>
</evidence>
<dbReference type="EMBL" id="JALJOS010000051">
    <property type="protein sequence ID" value="KAK9819030.1"/>
    <property type="molecule type" value="Genomic_DNA"/>
</dbReference>
<accession>A0AAW1Q9M5</accession>
<evidence type="ECO:0000256" key="1">
    <source>
        <dbReference type="SAM" id="MobiDB-lite"/>
    </source>
</evidence>
<dbReference type="Proteomes" id="UP001438707">
    <property type="component" value="Unassembled WGS sequence"/>
</dbReference>
<protein>
    <submittedName>
        <fullName evidence="2">Uncharacterized protein</fullName>
    </submittedName>
</protein>
<proteinExistence type="predicted"/>
<keyword evidence="3" id="KW-1185">Reference proteome</keyword>